<keyword evidence="3" id="KW-1185">Reference proteome</keyword>
<dbReference type="AlphaFoldDB" id="A0A8J6XGJ4"/>
<dbReference type="Proteomes" id="UP000629098">
    <property type="component" value="Unassembled WGS sequence"/>
</dbReference>
<evidence type="ECO:0000259" key="1">
    <source>
        <dbReference type="Pfam" id="PF01551"/>
    </source>
</evidence>
<reference evidence="2" key="1">
    <citation type="submission" date="2020-09" db="EMBL/GenBank/DDBJ databases">
        <title>Iningainema tapete sp. nov. (Scytonemataceae, Cyanobacteria) from greenhouses in central Florida (USA) produces two types of nodularin with biosynthetic potential for microcystin-LR and anabaenopeptins.</title>
        <authorList>
            <person name="Berthold D.E."/>
            <person name="Lefler F.W."/>
            <person name="Huang I.-S."/>
            <person name="Abdulla H."/>
            <person name="Zimba P.V."/>
            <person name="Laughinghouse H.D. IV."/>
        </authorList>
    </citation>
    <scope>NUCLEOTIDE SEQUENCE</scope>
    <source>
        <strain evidence="2">BLCCT55</strain>
    </source>
</reference>
<feature type="domain" description="M23ase beta-sheet core" evidence="1">
    <location>
        <begin position="106"/>
        <end position="195"/>
    </location>
</feature>
<dbReference type="SUPFAM" id="SSF51261">
    <property type="entry name" value="Duplicated hybrid motif"/>
    <property type="match status" value="1"/>
</dbReference>
<dbReference type="Pfam" id="PF01551">
    <property type="entry name" value="Peptidase_M23"/>
    <property type="match status" value="1"/>
</dbReference>
<gene>
    <name evidence="2" type="ORF">ICL16_17630</name>
</gene>
<evidence type="ECO:0000313" key="2">
    <source>
        <dbReference type="EMBL" id="MBD2773843.1"/>
    </source>
</evidence>
<evidence type="ECO:0000313" key="3">
    <source>
        <dbReference type="Proteomes" id="UP000629098"/>
    </source>
</evidence>
<dbReference type="GO" id="GO:0004222">
    <property type="term" value="F:metalloendopeptidase activity"/>
    <property type="evidence" value="ECO:0007669"/>
    <property type="project" value="TreeGrafter"/>
</dbReference>
<dbReference type="InterPro" id="IPR011055">
    <property type="entry name" value="Dup_hybrid_motif"/>
</dbReference>
<name>A0A8J6XGJ4_9CYAN</name>
<accession>A0A8J6XGJ4</accession>
<dbReference type="InterPro" id="IPR050570">
    <property type="entry name" value="Cell_wall_metabolism_enzyme"/>
</dbReference>
<dbReference type="EMBL" id="JACXAE010000060">
    <property type="protein sequence ID" value="MBD2773843.1"/>
    <property type="molecule type" value="Genomic_DNA"/>
</dbReference>
<proteinExistence type="predicted"/>
<dbReference type="PANTHER" id="PTHR21666:SF270">
    <property type="entry name" value="MUREIN HYDROLASE ACTIVATOR ENVC"/>
    <property type="match status" value="1"/>
</dbReference>
<sequence length="217" mass="23171">MSGGPVLNENAELVAIHGATEIRTLTGASGNYGVSSATFRNWEQEVILASQRSVTQDQPLSEQEVSSTAAPRFPSLKLNNSSTASVKYIWHAKGVVTAGYGWRYGRMHKGIDIANSTGTPIYAAADGVVEKAGWNNDGYGNIVDIRHPDGIMTRYSHISKILVQVGKKVGKGETIALMGSTGLSTGPHLHFEIRTPSPVDGRDINGAVNPIAYLPKI</sequence>
<dbReference type="PANTHER" id="PTHR21666">
    <property type="entry name" value="PEPTIDASE-RELATED"/>
    <property type="match status" value="1"/>
</dbReference>
<comment type="caution">
    <text evidence="2">The sequence shown here is derived from an EMBL/GenBank/DDBJ whole genome shotgun (WGS) entry which is preliminary data.</text>
</comment>
<protein>
    <submittedName>
        <fullName evidence="2">M23 family metallopeptidase</fullName>
    </submittedName>
</protein>
<dbReference type="Gene3D" id="2.70.70.10">
    <property type="entry name" value="Glucose Permease (Domain IIA)"/>
    <property type="match status" value="1"/>
</dbReference>
<dbReference type="InterPro" id="IPR016047">
    <property type="entry name" value="M23ase_b-sheet_dom"/>
</dbReference>
<dbReference type="CDD" id="cd12797">
    <property type="entry name" value="M23_peptidase"/>
    <property type="match status" value="1"/>
</dbReference>
<organism evidence="2 3">
    <name type="scientific">Iningainema tapete BLCC-T55</name>
    <dbReference type="NCBI Taxonomy" id="2748662"/>
    <lineage>
        <taxon>Bacteria</taxon>
        <taxon>Bacillati</taxon>
        <taxon>Cyanobacteriota</taxon>
        <taxon>Cyanophyceae</taxon>
        <taxon>Nostocales</taxon>
        <taxon>Scytonemataceae</taxon>
        <taxon>Iningainema tapete</taxon>
    </lineage>
</organism>